<protein>
    <submittedName>
        <fullName evidence="15">Peptidase S8</fullName>
    </submittedName>
</protein>
<evidence type="ECO:0000256" key="10">
    <source>
        <dbReference type="PIRSR" id="PIRSR615500-1"/>
    </source>
</evidence>
<gene>
    <name evidence="15" type="ORF">EBO34_17255</name>
</gene>
<evidence type="ECO:0000259" key="14">
    <source>
        <dbReference type="Pfam" id="PF00082"/>
    </source>
</evidence>
<dbReference type="InterPro" id="IPR022398">
    <property type="entry name" value="Peptidase_S8_His-AS"/>
</dbReference>
<accession>A0A3M7TP84</accession>
<dbReference type="Pfam" id="PF00082">
    <property type="entry name" value="Peptidase_S8"/>
    <property type="match status" value="1"/>
</dbReference>
<keyword evidence="16" id="KW-1185">Reference proteome</keyword>
<dbReference type="InterPro" id="IPR037045">
    <property type="entry name" value="S8pro/Inhibitor_I9_sf"/>
</dbReference>
<comment type="cofactor">
    <cofactor evidence="1">
        <name>Ca(2+)</name>
        <dbReference type="ChEBI" id="CHEBI:29108"/>
    </cofactor>
</comment>
<dbReference type="InterPro" id="IPR015500">
    <property type="entry name" value="Peptidase_S8_subtilisin-rel"/>
</dbReference>
<dbReference type="PANTHER" id="PTHR43806:SF11">
    <property type="entry name" value="CEREVISIN-RELATED"/>
    <property type="match status" value="1"/>
</dbReference>
<name>A0A3M7TP84_9BACI</name>
<evidence type="ECO:0000256" key="9">
    <source>
        <dbReference type="ARBA" id="ARBA00022837"/>
    </source>
</evidence>
<evidence type="ECO:0000256" key="7">
    <source>
        <dbReference type="ARBA" id="ARBA00022801"/>
    </source>
</evidence>
<feature type="signal peptide" evidence="13">
    <location>
        <begin position="1"/>
        <end position="27"/>
    </location>
</feature>
<keyword evidence="5 11" id="KW-0645">Protease</keyword>
<evidence type="ECO:0000256" key="13">
    <source>
        <dbReference type="SAM" id="SignalP"/>
    </source>
</evidence>
<dbReference type="GO" id="GO:0046872">
    <property type="term" value="F:metal ion binding"/>
    <property type="evidence" value="ECO:0007669"/>
    <property type="project" value="UniProtKB-KW"/>
</dbReference>
<dbReference type="InterPro" id="IPR000209">
    <property type="entry name" value="Peptidase_S8/S53_dom"/>
</dbReference>
<dbReference type="InterPro" id="IPR023827">
    <property type="entry name" value="Peptidase_S8_Asp-AS"/>
</dbReference>
<dbReference type="GO" id="GO:0005576">
    <property type="term" value="C:extracellular region"/>
    <property type="evidence" value="ECO:0007669"/>
    <property type="project" value="UniProtKB-SubCell"/>
</dbReference>
<evidence type="ECO:0000256" key="2">
    <source>
        <dbReference type="ARBA" id="ARBA00004613"/>
    </source>
</evidence>
<comment type="subcellular location">
    <subcellularLocation>
        <location evidence="2">Secreted</location>
    </subcellularLocation>
</comment>
<dbReference type="InterPro" id="IPR034202">
    <property type="entry name" value="Subtilisin_Carlsberg-like"/>
</dbReference>
<proteinExistence type="inferred from homology"/>
<keyword evidence="4" id="KW-0964">Secreted</keyword>
<dbReference type="SUPFAM" id="SSF52743">
    <property type="entry name" value="Subtilisin-like"/>
    <property type="match status" value="1"/>
</dbReference>
<evidence type="ECO:0000313" key="15">
    <source>
        <dbReference type="EMBL" id="RNA66946.1"/>
    </source>
</evidence>
<dbReference type="AlphaFoldDB" id="A0A3M7TP84"/>
<keyword evidence="7 11" id="KW-0378">Hydrolase</keyword>
<evidence type="ECO:0000256" key="5">
    <source>
        <dbReference type="ARBA" id="ARBA00022670"/>
    </source>
</evidence>
<reference evidence="15 16" key="1">
    <citation type="submission" date="2018-10" db="EMBL/GenBank/DDBJ databases">
        <title>Bacillus Keqinensis sp. nov., a moderately halophilic bacterium isolated from a saline-alkaline lake.</title>
        <authorList>
            <person name="Wang H."/>
        </authorList>
    </citation>
    <scope>NUCLEOTIDE SEQUENCE [LARGE SCALE GENOMIC DNA]</scope>
    <source>
        <strain evidence="15 16">KQ-3</strain>
    </source>
</reference>
<dbReference type="SUPFAM" id="SSF54897">
    <property type="entry name" value="Protease propeptides/inhibitors"/>
    <property type="match status" value="1"/>
</dbReference>
<feature type="chain" id="PRO_5017952819" evidence="13">
    <location>
        <begin position="28"/>
        <end position="379"/>
    </location>
</feature>
<dbReference type="GO" id="GO:0004252">
    <property type="term" value="F:serine-type endopeptidase activity"/>
    <property type="evidence" value="ECO:0007669"/>
    <property type="project" value="UniProtKB-UniRule"/>
</dbReference>
<dbReference type="PROSITE" id="PS51892">
    <property type="entry name" value="SUBTILASE"/>
    <property type="match status" value="1"/>
</dbReference>
<keyword evidence="13" id="KW-0732">Signal</keyword>
<evidence type="ECO:0000313" key="16">
    <source>
        <dbReference type="Proteomes" id="UP000278746"/>
    </source>
</evidence>
<feature type="active site" description="Charge relay system" evidence="10 11">
    <location>
        <position position="135"/>
    </location>
</feature>
<feature type="active site" description="Charge relay system" evidence="10 11">
    <location>
        <position position="165"/>
    </location>
</feature>
<dbReference type="PRINTS" id="PR00723">
    <property type="entry name" value="SUBTILISIN"/>
</dbReference>
<feature type="domain" description="Peptidase S8/S53" evidence="14">
    <location>
        <begin position="126"/>
        <end position="368"/>
    </location>
</feature>
<dbReference type="InterPro" id="IPR050131">
    <property type="entry name" value="Peptidase_S8_subtilisin-like"/>
</dbReference>
<evidence type="ECO:0000256" key="12">
    <source>
        <dbReference type="RuleBase" id="RU003355"/>
    </source>
</evidence>
<dbReference type="InterPro" id="IPR023828">
    <property type="entry name" value="Peptidase_S8_Ser-AS"/>
</dbReference>
<dbReference type="Proteomes" id="UP000278746">
    <property type="component" value="Unassembled WGS sequence"/>
</dbReference>
<dbReference type="PANTHER" id="PTHR43806">
    <property type="entry name" value="PEPTIDASE S8"/>
    <property type="match status" value="1"/>
</dbReference>
<feature type="active site" description="Charge relay system" evidence="10 11">
    <location>
        <position position="323"/>
    </location>
</feature>
<dbReference type="EMBL" id="RHIB01000003">
    <property type="protein sequence ID" value="RNA66946.1"/>
    <property type="molecule type" value="Genomic_DNA"/>
</dbReference>
<evidence type="ECO:0000256" key="1">
    <source>
        <dbReference type="ARBA" id="ARBA00001913"/>
    </source>
</evidence>
<comment type="similarity">
    <text evidence="3 11 12">Belongs to the peptidase S8 family.</text>
</comment>
<dbReference type="PROSITE" id="PS00138">
    <property type="entry name" value="SUBTILASE_SER"/>
    <property type="match status" value="1"/>
</dbReference>
<evidence type="ECO:0000256" key="6">
    <source>
        <dbReference type="ARBA" id="ARBA00022723"/>
    </source>
</evidence>
<comment type="caution">
    <text evidence="15">The sequence shown here is derived from an EMBL/GenBank/DDBJ whole genome shotgun (WGS) entry which is preliminary data.</text>
</comment>
<keyword evidence="6" id="KW-0479">Metal-binding</keyword>
<dbReference type="RefSeq" id="WP_122900894.1">
    <property type="nucleotide sequence ID" value="NZ_RHIB01000003.1"/>
</dbReference>
<keyword evidence="8 11" id="KW-0720">Serine protease</keyword>
<evidence type="ECO:0000256" key="8">
    <source>
        <dbReference type="ARBA" id="ARBA00022825"/>
    </source>
</evidence>
<dbReference type="Gene3D" id="3.40.50.200">
    <property type="entry name" value="Peptidase S8/S53 domain"/>
    <property type="match status" value="1"/>
</dbReference>
<dbReference type="GO" id="GO:0006508">
    <property type="term" value="P:proteolysis"/>
    <property type="evidence" value="ECO:0007669"/>
    <property type="project" value="UniProtKB-KW"/>
</dbReference>
<dbReference type="PROSITE" id="PS00137">
    <property type="entry name" value="SUBTILASE_HIS"/>
    <property type="match status" value="1"/>
</dbReference>
<sequence>MKAFKKIAGAALAATLVLGGAGGFGSAQDSGETKEYLVGFEPGAAASAVNASNTVTALGGDVEHEFGFADIVHVSLPEQAVAGLENNPNVAFVEENVEVQAYAQDVPYGIEHIGALDVQQNDGNTGAGVSVAVLDTGIQDHEDLNVAGGVSFIDGEPEYQDENGHGTHVAGTIAALDNEVGVLGVSPDVDLYAVKVLGADGSGSHAGIVQGIEWAVENDIDVINMSLGAPVGSTTLEQAVNYAHGEGVTVVAAAGNEGSLIPGWNTIGYPAKYDNAIAVGAVDENNDRASFSSVGNELDVMAPGVAIDSTYLDNSYAALSGTSMAAPHVAGAAALLLAANPSLSNDDVRAVLNETAVPLGDHFYYGNGVIDVRAAVDAQ</sequence>
<dbReference type="InterPro" id="IPR036852">
    <property type="entry name" value="Peptidase_S8/S53_dom_sf"/>
</dbReference>
<keyword evidence="9" id="KW-0106">Calcium</keyword>
<dbReference type="Gene3D" id="3.30.70.80">
    <property type="entry name" value="Peptidase S8 propeptide/proteinase inhibitor I9"/>
    <property type="match status" value="1"/>
</dbReference>
<evidence type="ECO:0000256" key="4">
    <source>
        <dbReference type="ARBA" id="ARBA00022525"/>
    </source>
</evidence>
<organism evidence="15 16">
    <name type="scientific">Alteribacter keqinensis</name>
    <dbReference type="NCBI Taxonomy" id="2483800"/>
    <lineage>
        <taxon>Bacteria</taxon>
        <taxon>Bacillati</taxon>
        <taxon>Bacillota</taxon>
        <taxon>Bacilli</taxon>
        <taxon>Bacillales</taxon>
        <taxon>Bacillaceae</taxon>
        <taxon>Alteribacter</taxon>
    </lineage>
</organism>
<evidence type="ECO:0000256" key="3">
    <source>
        <dbReference type="ARBA" id="ARBA00011073"/>
    </source>
</evidence>
<dbReference type="PROSITE" id="PS00136">
    <property type="entry name" value="SUBTILASE_ASP"/>
    <property type="match status" value="1"/>
</dbReference>
<dbReference type="CDD" id="cd07477">
    <property type="entry name" value="Peptidases_S8_Subtilisin_subset"/>
    <property type="match status" value="1"/>
</dbReference>
<dbReference type="OrthoDB" id="9798386at2"/>
<evidence type="ECO:0000256" key="11">
    <source>
        <dbReference type="PROSITE-ProRule" id="PRU01240"/>
    </source>
</evidence>